<proteinExistence type="predicted"/>
<evidence type="ECO:0000313" key="3">
    <source>
        <dbReference type="Proteomes" id="UP000596742"/>
    </source>
</evidence>
<evidence type="ECO:0000256" key="1">
    <source>
        <dbReference type="SAM" id="SignalP"/>
    </source>
</evidence>
<reference evidence="2" key="1">
    <citation type="submission" date="2018-11" db="EMBL/GenBank/DDBJ databases">
        <authorList>
            <person name="Alioto T."/>
            <person name="Alioto T."/>
        </authorList>
    </citation>
    <scope>NUCLEOTIDE SEQUENCE</scope>
</reference>
<organism evidence="2 3">
    <name type="scientific">Mytilus galloprovincialis</name>
    <name type="common">Mediterranean mussel</name>
    <dbReference type="NCBI Taxonomy" id="29158"/>
    <lineage>
        <taxon>Eukaryota</taxon>
        <taxon>Metazoa</taxon>
        <taxon>Spiralia</taxon>
        <taxon>Lophotrochozoa</taxon>
        <taxon>Mollusca</taxon>
        <taxon>Bivalvia</taxon>
        <taxon>Autobranchia</taxon>
        <taxon>Pteriomorphia</taxon>
        <taxon>Mytilida</taxon>
        <taxon>Mytiloidea</taxon>
        <taxon>Mytilidae</taxon>
        <taxon>Mytilinae</taxon>
        <taxon>Mytilus</taxon>
    </lineage>
</organism>
<feature type="chain" id="PRO_5032805732" evidence="1">
    <location>
        <begin position="37"/>
        <end position="116"/>
    </location>
</feature>
<sequence>MPEVRVARLFATRERGFNMHLPLLVICACLIAITVSQQQAPPSPQQIAKIQAKMKQECEKCRMCKTKYRVHPCESPLCKGTVHNFGLCKLCMWYPNCYMCSTMCLLLPMLTQIPAG</sequence>
<feature type="signal peptide" evidence="1">
    <location>
        <begin position="1"/>
        <end position="36"/>
    </location>
</feature>
<evidence type="ECO:0000313" key="2">
    <source>
        <dbReference type="EMBL" id="VDI37111.1"/>
    </source>
</evidence>
<dbReference type="PROSITE" id="PS51257">
    <property type="entry name" value="PROKAR_LIPOPROTEIN"/>
    <property type="match status" value="1"/>
</dbReference>
<dbReference type="Proteomes" id="UP000596742">
    <property type="component" value="Unassembled WGS sequence"/>
</dbReference>
<comment type="caution">
    <text evidence="2">The sequence shown here is derived from an EMBL/GenBank/DDBJ whole genome shotgun (WGS) entry which is preliminary data.</text>
</comment>
<keyword evidence="1" id="KW-0732">Signal</keyword>
<dbReference type="AlphaFoldDB" id="A0A8B6EM82"/>
<dbReference type="EMBL" id="UYJE01005400">
    <property type="protein sequence ID" value="VDI37111.1"/>
    <property type="molecule type" value="Genomic_DNA"/>
</dbReference>
<gene>
    <name evidence="2" type="ORF">MGAL_10B073626</name>
</gene>
<protein>
    <submittedName>
        <fullName evidence="2">Uncharacterized protein</fullName>
    </submittedName>
</protein>
<accession>A0A8B6EM82</accession>
<name>A0A8B6EM82_MYTGA</name>
<keyword evidence="3" id="KW-1185">Reference proteome</keyword>